<evidence type="ECO:0000313" key="2">
    <source>
        <dbReference type="EMBL" id="CAH9114354.1"/>
    </source>
</evidence>
<feature type="region of interest" description="Disordered" evidence="1">
    <location>
        <begin position="169"/>
        <end position="234"/>
    </location>
</feature>
<organism evidence="2 3">
    <name type="scientific">Cuscuta europaea</name>
    <name type="common">European dodder</name>
    <dbReference type="NCBI Taxonomy" id="41803"/>
    <lineage>
        <taxon>Eukaryota</taxon>
        <taxon>Viridiplantae</taxon>
        <taxon>Streptophyta</taxon>
        <taxon>Embryophyta</taxon>
        <taxon>Tracheophyta</taxon>
        <taxon>Spermatophyta</taxon>
        <taxon>Magnoliopsida</taxon>
        <taxon>eudicotyledons</taxon>
        <taxon>Gunneridae</taxon>
        <taxon>Pentapetalae</taxon>
        <taxon>asterids</taxon>
        <taxon>lamiids</taxon>
        <taxon>Solanales</taxon>
        <taxon>Convolvulaceae</taxon>
        <taxon>Cuscuteae</taxon>
        <taxon>Cuscuta</taxon>
        <taxon>Cuscuta subgen. Cuscuta</taxon>
    </lineage>
</organism>
<keyword evidence="3" id="KW-1185">Reference proteome</keyword>
<evidence type="ECO:0000313" key="3">
    <source>
        <dbReference type="Proteomes" id="UP001152484"/>
    </source>
</evidence>
<protein>
    <submittedName>
        <fullName evidence="2">Uncharacterized protein</fullName>
    </submittedName>
</protein>
<accession>A0A9P1EKU7</accession>
<dbReference type="AlphaFoldDB" id="A0A9P1EKU7"/>
<evidence type="ECO:0000256" key="1">
    <source>
        <dbReference type="SAM" id="MobiDB-lite"/>
    </source>
</evidence>
<gene>
    <name evidence="2" type="ORF">CEURO_LOCUS20328</name>
</gene>
<feature type="region of interest" description="Disordered" evidence="1">
    <location>
        <begin position="251"/>
        <end position="270"/>
    </location>
</feature>
<reference evidence="2" key="1">
    <citation type="submission" date="2022-07" db="EMBL/GenBank/DDBJ databases">
        <authorList>
            <person name="Macas J."/>
            <person name="Novak P."/>
            <person name="Neumann P."/>
        </authorList>
    </citation>
    <scope>NUCLEOTIDE SEQUENCE</scope>
</reference>
<proteinExistence type="predicted"/>
<feature type="compositionally biased region" description="Basic residues" evidence="1">
    <location>
        <begin position="174"/>
        <end position="185"/>
    </location>
</feature>
<dbReference type="OrthoDB" id="1328747at2759"/>
<feature type="compositionally biased region" description="Basic and acidic residues" evidence="1">
    <location>
        <begin position="196"/>
        <end position="209"/>
    </location>
</feature>
<comment type="caution">
    <text evidence="2">The sequence shown here is derived from an EMBL/GenBank/DDBJ whole genome shotgun (WGS) entry which is preliminary data.</text>
</comment>
<name>A0A9P1EKU7_CUSEU</name>
<sequence>MSTFIILTMSFQDRPSGIILRLEPLLVSSREMEELSHEKVKVAIQPTSCIAHIPTEIAGMESIHISRVLNSQGRRRVAQSRQQPQTGEDDGWHTIIYRGRRHPQPNRRITSLHSTNFEINRAERAINHYHRLLPENEIEIDFEPNRSALVKETHKPRVEGGWFERKIRRDNRSQRNRNSKARGRSGYRLDLCDGVSPDHGRGSSREKAMADASSYSAPTTAGERPTSDIQYIEETRRPGSILTLTWADVVESSSDKNKSPLKINQTSTSK</sequence>
<dbReference type="Proteomes" id="UP001152484">
    <property type="component" value="Unassembled WGS sequence"/>
</dbReference>
<dbReference type="EMBL" id="CAMAPE010000065">
    <property type="protein sequence ID" value="CAH9114354.1"/>
    <property type="molecule type" value="Genomic_DNA"/>
</dbReference>